<dbReference type="PANTHER" id="PTHR46401">
    <property type="entry name" value="GLYCOSYLTRANSFERASE WBBK-RELATED"/>
    <property type="match status" value="1"/>
</dbReference>
<dbReference type="SUPFAM" id="SSF53756">
    <property type="entry name" value="UDP-Glycosyltransferase/glycogen phosphorylase"/>
    <property type="match status" value="1"/>
</dbReference>
<name>A0AA92ENE5_9GAMM</name>
<evidence type="ECO:0000256" key="1">
    <source>
        <dbReference type="ARBA" id="ARBA00022679"/>
    </source>
</evidence>
<keyword evidence="1" id="KW-0808">Transferase</keyword>
<dbReference type="Gene3D" id="3.40.50.2000">
    <property type="entry name" value="Glycogen Phosphorylase B"/>
    <property type="match status" value="2"/>
</dbReference>
<dbReference type="CDD" id="cd03794">
    <property type="entry name" value="GT4_WbuB-like"/>
    <property type="match status" value="1"/>
</dbReference>
<dbReference type="PANTHER" id="PTHR46401:SF2">
    <property type="entry name" value="GLYCOSYLTRANSFERASE WBBK-RELATED"/>
    <property type="match status" value="1"/>
</dbReference>
<evidence type="ECO:0000259" key="2">
    <source>
        <dbReference type="Pfam" id="PF00534"/>
    </source>
</evidence>
<evidence type="ECO:0000313" key="3">
    <source>
        <dbReference type="EMBL" id="QGT94677.1"/>
    </source>
</evidence>
<sequence>MIGKRSEVVIPTEFISPKSNSTGEYFFHIIERLLIDNAQVKLIIPKSKDNLVAFKDLESRFGGSVTSEFISENSDYKRASLRKAISSILLTVKLWWRARSLSKQVSTVFWGTNPAFLVLFMSLFISSNKVKKVMLCYDIFPDNLIAISNSRIYATLGKLIRPIFLLAYKRVNKVLVIGACMKSRLIEWGVSKENVVLVSNWANESEIFPVEMPERSINAIEFQFLGNIGPLQGLELLLDSFQFVRSKNIKFSFYGRGAFVQSLKNFIESNATNVHVRFGGEVARDNRNKTLNDCDVAVVSLDKRVTGLGVPSKTYFSLAVGKPLLVIADESAEPSRLVRESKLGWVCSSEDSKELAKTIDRISEEWSRRPNAGYIHSEFIKRFSKESGASAISNEILERV</sequence>
<dbReference type="RefSeq" id="WP_156265609.1">
    <property type="nucleotide sequence ID" value="NZ_CP032551.1"/>
</dbReference>
<gene>
    <name evidence="3" type="ORF">D3795_00045</name>
</gene>
<reference evidence="3 4" key="1">
    <citation type="submission" date="2018-09" db="EMBL/GenBank/DDBJ databases">
        <title>Whole genome sequencing of Idiomarina andamanensis W-5T (LMG 29773T= JCM 31645T).</title>
        <authorList>
            <person name="Das S.K."/>
        </authorList>
    </citation>
    <scope>NUCLEOTIDE SEQUENCE [LARGE SCALE GENOMIC DNA]</scope>
    <source>
        <strain evidence="3 4">W-5T</strain>
    </source>
</reference>
<organism evidence="3 4">
    <name type="scientific">Pseudidiomarina andamanensis</name>
    <dbReference type="NCBI Taxonomy" id="1940690"/>
    <lineage>
        <taxon>Bacteria</taxon>
        <taxon>Pseudomonadati</taxon>
        <taxon>Pseudomonadota</taxon>
        <taxon>Gammaproteobacteria</taxon>
        <taxon>Alteromonadales</taxon>
        <taxon>Idiomarinaceae</taxon>
        <taxon>Pseudidiomarina</taxon>
    </lineage>
</organism>
<protein>
    <submittedName>
        <fullName evidence="3">Glycosyltransferase</fullName>
    </submittedName>
</protein>
<dbReference type="GO" id="GO:0009103">
    <property type="term" value="P:lipopolysaccharide biosynthetic process"/>
    <property type="evidence" value="ECO:0007669"/>
    <property type="project" value="TreeGrafter"/>
</dbReference>
<dbReference type="InterPro" id="IPR001296">
    <property type="entry name" value="Glyco_trans_1"/>
</dbReference>
<dbReference type="Pfam" id="PF00534">
    <property type="entry name" value="Glycos_transf_1"/>
    <property type="match status" value="1"/>
</dbReference>
<evidence type="ECO:0000313" key="4">
    <source>
        <dbReference type="Proteomes" id="UP000427820"/>
    </source>
</evidence>
<proteinExistence type="predicted"/>
<feature type="domain" description="Glycosyl transferase family 1" evidence="2">
    <location>
        <begin position="222"/>
        <end position="371"/>
    </location>
</feature>
<dbReference type="AlphaFoldDB" id="A0AA92ENE5"/>
<accession>A0AA92ENE5</accession>
<dbReference type="KEGG" id="panm:D3795_00045"/>
<dbReference type="EMBL" id="CP032551">
    <property type="protein sequence ID" value="QGT94677.1"/>
    <property type="molecule type" value="Genomic_DNA"/>
</dbReference>
<keyword evidence="4" id="KW-1185">Reference proteome</keyword>
<dbReference type="GO" id="GO:0016757">
    <property type="term" value="F:glycosyltransferase activity"/>
    <property type="evidence" value="ECO:0007669"/>
    <property type="project" value="InterPro"/>
</dbReference>
<dbReference type="Proteomes" id="UP000427820">
    <property type="component" value="Chromosome"/>
</dbReference>